<keyword evidence="4 6" id="KW-0472">Membrane</keyword>
<dbReference type="GeneTree" id="ENSGT00950000183043"/>
<evidence type="ECO:0000313" key="8">
    <source>
        <dbReference type="Ensembl" id="ENSBIXP00005020079.1"/>
    </source>
</evidence>
<evidence type="ECO:0000256" key="1">
    <source>
        <dbReference type="ARBA" id="ARBA00004167"/>
    </source>
</evidence>
<dbReference type="PANTHER" id="PTHR21859">
    <property type="entry name" value="ACROSOME-SPECIFIC PROTEIN"/>
    <property type="match status" value="1"/>
</dbReference>
<evidence type="ECO:0000259" key="7">
    <source>
        <dbReference type="Pfam" id="PF15371"/>
    </source>
</evidence>
<reference evidence="8" key="2">
    <citation type="submission" date="2025-08" db="UniProtKB">
        <authorList>
            <consortium name="Ensembl"/>
        </authorList>
    </citation>
    <scope>IDENTIFICATION</scope>
</reference>
<evidence type="ECO:0000313" key="9">
    <source>
        <dbReference type="Proteomes" id="UP000429181"/>
    </source>
</evidence>
<comment type="subcellular location">
    <subcellularLocation>
        <location evidence="1">Membrane</location>
        <topology evidence="1">Single-pass membrane protein</topology>
    </subcellularLocation>
</comment>
<dbReference type="Pfam" id="PF15371">
    <property type="entry name" value="DUF4599"/>
    <property type="match status" value="1"/>
</dbReference>
<evidence type="ECO:0000256" key="4">
    <source>
        <dbReference type="ARBA" id="ARBA00023136"/>
    </source>
</evidence>
<dbReference type="GO" id="GO:0016020">
    <property type="term" value="C:membrane"/>
    <property type="evidence" value="ECO:0007669"/>
    <property type="project" value="UniProtKB-SubCell"/>
</dbReference>
<dbReference type="Proteomes" id="UP000429181">
    <property type="component" value="Unassembled WGS sequence"/>
</dbReference>
<keyword evidence="2 6" id="KW-0812">Transmembrane</keyword>
<evidence type="ECO:0000256" key="5">
    <source>
        <dbReference type="ARBA" id="ARBA00035009"/>
    </source>
</evidence>
<accession>A0A4W2GS62</accession>
<feature type="transmembrane region" description="Helical" evidence="6">
    <location>
        <begin position="12"/>
        <end position="31"/>
    </location>
</feature>
<organism evidence="8 9">
    <name type="scientific">Bos indicus x Bos taurus</name>
    <name type="common">Hybrid cattle</name>
    <dbReference type="NCBI Taxonomy" id="30522"/>
    <lineage>
        <taxon>Eukaryota</taxon>
        <taxon>Metazoa</taxon>
        <taxon>Chordata</taxon>
        <taxon>Craniata</taxon>
        <taxon>Vertebrata</taxon>
        <taxon>Euteleostomi</taxon>
        <taxon>Mammalia</taxon>
        <taxon>Eutheria</taxon>
        <taxon>Laurasiatheria</taxon>
        <taxon>Artiodactyla</taxon>
        <taxon>Ruminantia</taxon>
        <taxon>Pecora</taxon>
        <taxon>Bovidae</taxon>
        <taxon>Bovinae</taxon>
        <taxon>Bos</taxon>
    </lineage>
</organism>
<evidence type="ECO:0000256" key="3">
    <source>
        <dbReference type="ARBA" id="ARBA00022989"/>
    </source>
</evidence>
<sequence length="119" mass="13647">MLIPTSVLWDLGYLLYIYGSIFIIILTIWQVKESYHGLTEHKRSFCPVGKCYDHARRLSQEEAEKPWELLSVMRSQDWLPQEGSVRQLLCEDPCCQTCNGMALEIQQVLGPLSNAWATG</sequence>
<reference evidence="9" key="1">
    <citation type="submission" date="2018-11" db="EMBL/GenBank/DDBJ databases">
        <title>Haplotype-resolved cattle genomes.</title>
        <authorList>
            <person name="Low W.Y."/>
            <person name="Tearle R."/>
            <person name="Bickhart D.M."/>
            <person name="Rosen B.D."/>
            <person name="Koren S."/>
            <person name="Rhie A."/>
            <person name="Hiendleder S."/>
            <person name="Phillippy A.M."/>
            <person name="Smith T.P.L."/>
            <person name="Williams J.L."/>
        </authorList>
    </citation>
    <scope>NUCLEOTIDE SEQUENCE [LARGE SCALE GENOMIC DNA]</scope>
</reference>
<dbReference type="PANTHER" id="PTHR21859:SF15">
    <property type="entry name" value="PROTEIN SPATA31F1-RELATED"/>
    <property type="match status" value="1"/>
</dbReference>
<evidence type="ECO:0000256" key="2">
    <source>
        <dbReference type="ARBA" id="ARBA00022692"/>
    </source>
</evidence>
<protein>
    <recommendedName>
        <fullName evidence="7">SPATA31-like domain-containing protein</fullName>
    </recommendedName>
</protein>
<dbReference type="Ensembl" id="ENSBIXT00005050137.1">
    <property type="protein sequence ID" value="ENSBIXP00005020079.1"/>
    <property type="gene ID" value="ENSBIXG00005023222.1"/>
</dbReference>
<name>A0A4W2GS62_BOBOX</name>
<comment type="similarity">
    <text evidence="5">Belongs to the SPATA31 family.</text>
</comment>
<dbReference type="InterPro" id="IPR027970">
    <property type="entry name" value="SPATA31-like"/>
</dbReference>
<evidence type="ECO:0000256" key="6">
    <source>
        <dbReference type="SAM" id="Phobius"/>
    </source>
</evidence>
<feature type="domain" description="SPATA31-like" evidence="7">
    <location>
        <begin position="54"/>
        <end position="111"/>
    </location>
</feature>
<dbReference type="AlphaFoldDB" id="A0A4W2GS62"/>
<keyword evidence="3 6" id="KW-1133">Transmembrane helix</keyword>
<proteinExistence type="inferred from homology"/>